<accession>A0AAD4M548</accession>
<keyword evidence="3" id="KW-0418">Kinase</keyword>
<evidence type="ECO:0000313" key="6">
    <source>
        <dbReference type="Proteomes" id="UP001203297"/>
    </source>
</evidence>
<dbReference type="GO" id="GO:0005997">
    <property type="term" value="P:xylulose metabolic process"/>
    <property type="evidence" value="ECO:0007669"/>
    <property type="project" value="TreeGrafter"/>
</dbReference>
<dbReference type="AlphaFoldDB" id="A0AAD4M548"/>
<dbReference type="GO" id="GO:0005829">
    <property type="term" value="C:cytosol"/>
    <property type="evidence" value="ECO:0007669"/>
    <property type="project" value="TreeGrafter"/>
</dbReference>
<dbReference type="SUPFAM" id="SSF53067">
    <property type="entry name" value="Actin-like ATPase domain"/>
    <property type="match status" value="1"/>
</dbReference>
<dbReference type="EMBL" id="WTXG01000020">
    <property type="protein sequence ID" value="KAI0300008.1"/>
    <property type="molecule type" value="Genomic_DNA"/>
</dbReference>
<feature type="region of interest" description="Disordered" evidence="4">
    <location>
        <begin position="655"/>
        <end position="688"/>
    </location>
</feature>
<comment type="caution">
    <text evidence="5">The sequence shown here is derived from an EMBL/GenBank/DDBJ whole genome shotgun (WGS) entry which is preliminary data.</text>
</comment>
<dbReference type="InterPro" id="IPR043129">
    <property type="entry name" value="ATPase_NBD"/>
</dbReference>
<feature type="compositionally biased region" description="Low complexity" evidence="4">
    <location>
        <begin position="445"/>
        <end position="461"/>
    </location>
</feature>
<evidence type="ECO:0000256" key="4">
    <source>
        <dbReference type="SAM" id="MobiDB-lite"/>
    </source>
</evidence>
<feature type="compositionally biased region" description="Low complexity" evidence="4">
    <location>
        <begin position="656"/>
        <end position="681"/>
    </location>
</feature>
<organism evidence="5 6">
    <name type="scientific">Multifurca ochricompacta</name>
    <dbReference type="NCBI Taxonomy" id="376703"/>
    <lineage>
        <taxon>Eukaryota</taxon>
        <taxon>Fungi</taxon>
        <taxon>Dikarya</taxon>
        <taxon>Basidiomycota</taxon>
        <taxon>Agaricomycotina</taxon>
        <taxon>Agaricomycetes</taxon>
        <taxon>Russulales</taxon>
        <taxon>Russulaceae</taxon>
        <taxon>Multifurca</taxon>
    </lineage>
</organism>
<sequence>MPGPSKGGQALFLGLELSTDQLRATIVDENLELIGVEAVDFDTALSEYQTQGGIFTTPGDAYTTPVDMWVKALDFLLEEISRNHEVSKIKSIGGAAQPALVWWKSTPVPNFPSLDSRLPLHSQLSPNTFSLPNTPVAQDTFSHSHALSIEAMLGGPDHMAARVGTCANSSLVAAQILRVRETSPETWARTGRIQIASAFLASLVAGTWIGIAESEACHWDDEVIEYIAGSREEAWRVRGWLGDVDVSGGGRRVATVSRYLVDRYGFEPDTIIASFTADYLSTYLSLVPSPSDAILSFGPMDFLLTSATHYLPSRLYSIYPHPAQDPSEKRKYIVMLTSRNADVPRALVRDMYTKSWSAFDRLVSVVPPGGSIGLDDKLFSFWLLQGDSHPLSHVKGIFRFETGVKVNEFRDLRANPRCLVESQVLSFRVRWARMTATGALGAAVGRGRGSSSLVTSSAAASPGPGQRTGTPAIGPLGATSSGLGLSFDPYDSSSLPARILSTGAAINFPAVASLVSELFNAPVFVPTSQLDSAQITPHRNAPAKGYPGRAALGGAYVARWVWGKERGTGRGSFEEEVRRLLAKRWVTSGGTPIRTHVGGETPVGSGANTPYGSRRSGFGAAVLEEEEEDVIEEMERLERLGGDAFGEGELAARLRTATGSSTATTTTTTTTTGTSTSSGGAHPSTALTTPDIGTTNASSAGEAAGAATTAALIPVTALPTGEPEIQVGLAKIAEPDIDAFMAYAAIVPEYCRLEGMLVKALV</sequence>
<proteinExistence type="inferred from homology"/>
<dbReference type="Proteomes" id="UP001203297">
    <property type="component" value="Unassembled WGS sequence"/>
</dbReference>
<dbReference type="PANTHER" id="PTHR10196">
    <property type="entry name" value="SUGAR KINASE"/>
    <property type="match status" value="1"/>
</dbReference>
<dbReference type="PANTHER" id="PTHR10196:SF57">
    <property type="entry name" value="XYLULOSE KINASE"/>
    <property type="match status" value="1"/>
</dbReference>
<evidence type="ECO:0000313" key="5">
    <source>
        <dbReference type="EMBL" id="KAI0300008.1"/>
    </source>
</evidence>
<keyword evidence="2" id="KW-0808">Transferase</keyword>
<evidence type="ECO:0000256" key="3">
    <source>
        <dbReference type="ARBA" id="ARBA00022777"/>
    </source>
</evidence>
<name>A0AAD4M548_9AGAM</name>
<evidence type="ECO:0000256" key="2">
    <source>
        <dbReference type="ARBA" id="ARBA00022679"/>
    </source>
</evidence>
<keyword evidence="6" id="KW-1185">Reference proteome</keyword>
<evidence type="ECO:0000256" key="1">
    <source>
        <dbReference type="ARBA" id="ARBA00009156"/>
    </source>
</evidence>
<dbReference type="GO" id="GO:0004856">
    <property type="term" value="F:D-xylulokinase activity"/>
    <property type="evidence" value="ECO:0007669"/>
    <property type="project" value="TreeGrafter"/>
</dbReference>
<reference evidence="5" key="1">
    <citation type="journal article" date="2022" name="New Phytol.">
        <title>Evolutionary transition to the ectomycorrhizal habit in the genomes of a hyperdiverse lineage of mushroom-forming fungi.</title>
        <authorList>
            <person name="Looney B."/>
            <person name="Miyauchi S."/>
            <person name="Morin E."/>
            <person name="Drula E."/>
            <person name="Courty P.E."/>
            <person name="Kohler A."/>
            <person name="Kuo A."/>
            <person name="LaButti K."/>
            <person name="Pangilinan J."/>
            <person name="Lipzen A."/>
            <person name="Riley R."/>
            <person name="Andreopoulos W."/>
            <person name="He G."/>
            <person name="Johnson J."/>
            <person name="Nolan M."/>
            <person name="Tritt A."/>
            <person name="Barry K.W."/>
            <person name="Grigoriev I.V."/>
            <person name="Nagy L.G."/>
            <person name="Hibbett D."/>
            <person name="Henrissat B."/>
            <person name="Matheny P.B."/>
            <person name="Labbe J."/>
            <person name="Martin F.M."/>
        </authorList>
    </citation>
    <scope>NUCLEOTIDE SEQUENCE</scope>
    <source>
        <strain evidence="5">BPL690</strain>
    </source>
</reference>
<feature type="region of interest" description="Disordered" evidence="4">
    <location>
        <begin position="445"/>
        <end position="475"/>
    </location>
</feature>
<gene>
    <name evidence="5" type="ORF">B0F90DRAFT_1725952</name>
</gene>
<comment type="similarity">
    <text evidence="1">Belongs to the FGGY kinase family.</text>
</comment>
<protein>
    <submittedName>
        <fullName evidence="5">Actin-like ATPase domain-containing protein</fullName>
    </submittedName>
</protein>
<dbReference type="Gene3D" id="3.30.420.40">
    <property type="match status" value="2"/>
</dbReference>
<feature type="region of interest" description="Disordered" evidence="4">
    <location>
        <begin position="592"/>
        <end position="612"/>
    </location>
</feature>